<dbReference type="InterPro" id="IPR000924">
    <property type="entry name" value="Glu/Gln-tRNA-synth"/>
</dbReference>
<evidence type="ECO:0000256" key="7">
    <source>
        <dbReference type="RuleBase" id="RU363037"/>
    </source>
</evidence>
<keyword evidence="2" id="KW-0479">Metal-binding</keyword>
<dbReference type="Pfam" id="PF00749">
    <property type="entry name" value="tRNA-synt_1c"/>
    <property type="match status" value="1"/>
</dbReference>
<keyword evidence="10" id="KW-1185">Reference proteome</keyword>
<accession>A0A1I3V4H1</accession>
<dbReference type="NCBIfam" id="NF004315">
    <property type="entry name" value="PRK05710.1-4"/>
    <property type="match status" value="1"/>
</dbReference>
<evidence type="ECO:0000256" key="2">
    <source>
        <dbReference type="ARBA" id="ARBA00022723"/>
    </source>
</evidence>
<evidence type="ECO:0000256" key="6">
    <source>
        <dbReference type="ARBA" id="ARBA00023146"/>
    </source>
</evidence>
<dbReference type="PANTHER" id="PTHR43311:SF1">
    <property type="entry name" value="GLUTAMYL-Q TRNA(ASP) SYNTHETASE"/>
    <property type="match status" value="1"/>
</dbReference>
<evidence type="ECO:0000256" key="1">
    <source>
        <dbReference type="ARBA" id="ARBA00022598"/>
    </source>
</evidence>
<evidence type="ECO:0000256" key="4">
    <source>
        <dbReference type="ARBA" id="ARBA00022833"/>
    </source>
</evidence>
<dbReference type="PRINTS" id="PR00987">
    <property type="entry name" value="TRNASYNTHGLU"/>
</dbReference>
<dbReference type="PROSITE" id="PS00178">
    <property type="entry name" value="AA_TRNA_LIGASE_I"/>
    <property type="match status" value="1"/>
</dbReference>
<dbReference type="PANTHER" id="PTHR43311">
    <property type="entry name" value="GLUTAMATE--TRNA LIGASE"/>
    <property type="match status" value="1"/>
</dbReference>
<dbReference type="InterPro" id="IPR049940">
    <property type="entry name" value="GluQ/Sye"/>
</dbReference>
<gene>
    <name evidence="9" type="ORF">SAMN04488518_101186</name>
</gene>
<keyword evidence="3 7" id="KW-0547">Nucleotide-binding</keyword>
<keyword evidence="7" id="KW-0648">Protein biosynthesis</keyword>
<dbReference type="Proteomes" id="UP000199598">
    <property type="component" value="Unassembled WGS sequence"/>
</dbReference>
<comment type="caution">
    <text evidence="9">The sequence shown here is derived from an EMBL/GenBank/DDBJ whole genome shotgun (WGS) entry which is preliminary data.</text>
</comment>
<dbReference type="Gene3D" id="3.40.50.620">
    <property type="entry name" value="HUPs"/>
    <property type="match status" value="1"/>
</dbReference>
<dbReference type="InterPro" id="IPR014729">
    <property type="entry name" value="Rossmann-like_a/b/a_fold"/>
</dbReference>
<dbReference type="EMBL" id="FOSK01000001">
    <property type="protein sequence ID" value="SFJ90012.1"/>
    <property type="molecule type" value="Genomic_DNA"/>
</dbReference>
<evidence type="ECO:0000313" key="9">
    <source>
        <dbReference type="EMBL" id="SFJ90012.1"/>
    </source>
</evidence>
<evidence type="ECO:0000256" key="5">
    <source>
        <dbReference type="ARBA" id="ARBA00022840"/>
    </source>
</evidence>
<evidence type="ECO:0000313" key="10">
    <source>
        <dbReference type="Proteomes" id="UP000199598"/>
    </source>
</evidence>
<keyword evidence="5 7" id="KW-0067">ATP-binding</keyword>
<sequence length="285" mass="31931">MNSPVYRFAPSPNGHLHLGHAYSAILNDEAAKQNGGRFLLRIEDIDTIRCTPQLQEDMLEDLKWLGLHWETPVRKQSEHFSEYTKALAQLEAMGLVYKAYLTRAQIKRFFAEQDASDTPWPRDPDGAPLYPGDDNVLSVQEQQAFQNSAAPYALRLNMAKAIELAGSALSWNEAHQGKIQADPAAWGDVVLARKDTPTSYHLSVVVDDSLQGITHVLRGKDLYHATSVHRLLQTLLDLPEPHYEHHDLILDETGRKLAKSAKDTSLRELRASGATPLQIREELGL</sequence>
<organism evidence="9 10">
    <name type="scientific">Pseudovibrio ascidiaceicola</name>
    <dbReference type="NCBI Taxonomy" id="285279"/>
    <lineage>
        <taxon>Bacteria</taxon>
        <taxon>Pseudomonadati</taxon>
        <taxon>Pseudomonadota</taxon>
        <taxon>Alphaproteobacteria</taxon>
        <taxon>Hyphomicrobiales</taxon>
        <taxon>Stappiaceae</taxon>
        <taxon>Pseudovibrio</taxon>
    </lineage>
</organism>
<keyword evidence="6 7" id="KW-0030">Aminoacyl-tRNA synthetase</keyword>
<dbReference type="SUPFAM" id="SSF52374">
    <property type="entry name" value="Nucleotidylyl transferase"/>
    <property type="match status" value="1"/>
</dbReference>
<feature type="domain" description="Glutamyl/glutaminyl-tRNA synthetase class Ib catalytic" evidence="8">
    <location>
        <begin position="7"/>
        <end position="281"/>
    </location>
</feature>
<protein>
    <submittedName>
        <fullName evidence="9">Glutamyl-Q tRNA(Asp) synthetase</fullName>
    </submittedName>
</protein>
<comment type="similarity">
    <text evidence="7">Belongs to the class-I aminoacyl-tRNA synthetase family.</text>
</comment>
<proteinExistence type="inferred from homology"/>
<name>A0A1I3V4H1_9HYPH</name>
<keyword evidence="4" id="KW-0862">Zinc</keyword>
<dbReference type="RefSeq" id="WP_093516065.1">
    <property type="nucleotide sequence ID" value="NZ_FOSK01000001.1"/>
</dbReference>
<dbReference type="InterPro" id="IPR001412">
    <property type="entry name" value="aa-tRNA-synth_I_CS"/>
</dbReference>
<keyword evidence="1 7" id="KW-0436">Ligase</keyword>
<evidence type="ECO:0000259" key="8">
    <source>
        <dbReference type="Pfam" id="PF00749"/>
    </source>
</evidence>
<dbReference type="InterPro" id="IPR020058">
    <property type="entry name" value="Glu/Gln-tRNA-synth_Ib_cat-dom"/>
</dbReference>
<reference evidence="9 10" key="1">
    <citation type="submission" date="2016-10" db="EMBL/GenBank/DDBJ databases">
        <authorList>
            <person name="Varghese N."/>
            <person name="Submissions S."/>
        </authorList>
    </citation>
    <scope>NUCLEOTIDE SEQUENCE [LARGE SCALE GENOMIC DNA]</scope>
    <source>
        <strain evidence="9 10">DSM 16392</strain>
    </source>
</reference>
<evidence type="ECO:0000256" key="3">
    <source>
        <dbReference type="ARBA" id="ARBA00022741"/>
    </source>
</evidence>